<dbReference type="Proteomes" id="UP001432322">
    <property type="component" value="Unassembled WGS sequence"/>
</dbReference>
<evidence type="ECO:0000313" key="2">
    <source>
        <dbReference type="Proteomes" id="UP001432322"/>
    </source>
</evidence>
<dbReference type="AlphaFoldDB" id="A0AAV5WM92"/>
<organism evidence="1 2">
    <name type="scientific">Pristionchus fissidentatus</name>
    <dbReference type="NCBI Taxonomy" id="1538716"/>
    <lineage>
        <taxon>Eukaryota</taxon>
        <taxon>Metazoa</taxon>
        <taxon>Ecdysozoa</taxon>
        <taxon>Nematoda</taxon>
        <taxon>Chromadorea</taxon>
        <taxon>Rhabditida</taxon>
        <taxon>Rhabditina</taxon>
        <taxon>Diplogasteromorpha</taxon>
        <taxon>Diplogasteroidea</taxon>
        <taxon>Neodiplogasteridae</taxon>
        <taxon>Pristionchus</taxon>
    </lineage>
</organism>
<evidence type="ECO:0000313" key="1">
    <source>
        <dbReference type="EMBL" id="GMT32091.1"/>
    </source>
</evidence>
<name>A0AAV5WM92_9BILA</name>
<dbReference type="EMBL" id="BTSY01000006">
    <property type="protein sequence ID" value="GMT32091.1"/>
    <property type="molecule type" value="Genomic_DNA"/>
</dbReference>
<protein>
    <submittedName>
        <fullName evidence="1">Uncharacterized protein</fullName>
    </submittedName>
</protein>
<proteinExistence type="predicted"/>
<accession>A0AAV5WM92</accession>
<reference evidence="1" key="1">
    <citation type="submission" date="2023-10" db="EMBL/GenBank/DDBJ databases">
        <title>Genome assembly of Pristionchus species.</title>
        <authorList>
            <person name="Yoshida K."/>
            <person name="Sommer R.J."/>
        </authorList>
    </citation>
    <scope>NUCLEOTIDE SEQUENCE</scope>
    <source>
        <strain evidence="1">RS5133</strain>
    </source>
</reference>
<comment type="caution">
    <text evidence="1">The sequence shown here is derived from an EMBL/GenBank/DDBJ whole genome shotgun (WGS) entry which is preliminary data.</text>
</comment>
<feature type="non-terminal residue" evidence="1">
    <location>
        <position position="97"/>
    </location>
</feature>
<sequence length="97" mass="10897">VKISRASALKKLTVVIRLDSSHSPMASSSPPPVSILPTDNAIRSQFFNLLANFNSFPNADKAMHMHILIYKLYTSEPQEDARSSHCLLLWMRVMLKA</sequence>
<keyword evidence="2" id="KW-1185">Reference proteome</keyword>
<gene>
    <name evidence="1" type="ORF">PFISCL1PPCAC_23388</name>
</gene>
<feature type="non-terminal residue" evidence="1">
    <location>
        <position position="1"/>
    </location>
</feature>